<keyword evidence="3" id="KW-1133">Transmembrane helix</keyword>
<evidence type="ECO:0000259" key="5">
    <source>
        <dbReference type="PROSITE" id="PS51034"/>
    </source>
</evidence>
<feature type="signal peptide" evidence="4">
    <location>
        <begin position="1"/>
        <end position="17"/>
    </location>
</feature>
<dbReference type="PANTHER" id="PTHR14002">
    <property type="entry name" value="ENDOGLIN/TGF-BETA RECEPTOR TYPE III"/>
    <property type="match status" value="1"/>
</dbReference>
<dbReference type="HOGENOM" id="CLU_692534_0_0_1"/>
<dbReference type="InterPro" id="IPR055355">
    <property type="entry name" value="ZP-C"/>
</dbReference>
<reference evidence="6" key="3">
    <citation type="submission" date="2025-08" db="UniProtKB">
        <authorList>
            <consortium name="Ensembl"/>
        </authorList>
    </citation>
    <scope>IDENTIFICATION</scope>
</reference>
<accession>F6XXX0</accession>
<keyword evidence="1 4" id="KW-0732">Signal</keyword>
<reference evidence="7" key="1">
    <citation type="journal article" date="2002" name="Science">
        <title>The draft genome of Ciona intestinalis: insights into chordate and vertebrate origins.</title>
        <authorList>
            <person name="Dehal P."/>
            <person name="Satou Y."/>
            <person name="Campbell R.K."/>
            <person name="Chapman J."/>
            <person name="Degnan B."/>
            <person name="De Tomaso A."/>
            <person name="Davidson B."/>
            <person name="Di Gregorio A."/>
            <person name="Gelpke M."/>
            <person name="Goodstein D.M."/>
            <person name="Harafuji N."/>
            <person name="Hastings K.E."/>
            <person name="Ho I."/>
            <person name="Hotta K."/>
            <person name="Huang W."/>
            <person name="Kawashima T."/>
            <person name="Lemaire P."/>
            <person name="Martinez D."/>
            <person name="Meinertzhagen I.A."/>
            <person name="Necula S."/>
            <person name="Nonaka M."/>
            <person name="Putnam N."/>
            <person name="Rash S."/>
            <person name="Saiga H."/>
            <person name="Satake M."/>
            <person name="Terry A."/>
            <person name="Yamada L."/>
            <person name="Wang H.G."/>
            <person name="Awazu S."/>
            <person name="Azumi K."/>
            <person name="Boore J."/>
            <person name="Branno M."/>
            <person name="Chin-Bow S."/>
            <person name="DeSantis R."/>
            <person name="Doyle S."/>
            <person name="Francino P."/>
            <person name="Keys D.N."/>
            <person name="Haga S."/>
            <person name="Hayashi H."/>
            <person name="Hino K."/>
            <person name="Imai K.S."/>
            <person name="Inaba K."/>
            <person name="Kano S."/>
            <person name="Kobayashi K."/>
            <person name="Kobayashi M."/>
            <person name="Lee B.I."/>
            <person name="Makabe K.W."/>
            <person name="Manohar C."/>
            <person name="Matassi G."/>
            <person name="Medina M."/>
            <person name="Mochizuki Y."/>
            <person name="Mount S."/>
            <person name="Morishita T."/>
            <person name="Miura S."/>
            <person name="Nakayama A."/>
            <person name="Nishizaka S."/>
            <person name="Nomoto H."/>
            <person name="Ohta F."/>
            <person name="Oishi K."/>
            <person name="Rigoutsos I."/>
            <person name="Sano M."/>
            <person name="Sasaki A."/>
            <person name="Sasakura Y."/>
            <person name="Shoguchi E."/>
            <person name="Shin-i T."/>
            <person name="Spagnuolo A."/>
            <person name="Stainier D."/>
            <person name="Suzuki M.M."/>
            <person name="Tassy O."/>
            <person name="Takatori N."/>
            <person name="Tokuoka M."/>
            <person name="Yagi K."/>
            <person name="Yoshizaki F."/>
            <person name="Wada S."/>
            <person name="Zhang C."/>
            <person name="Hyatt P.D."/>
            <person name="Larimer F."/>
            <person name="Detter C."/>
            <person name="Doggett N."/>
            <person name="Glavina T."/>
            <person name="Hawkins T."/>
            <person name="Richardson P."/>
            <person name="Lucas S."/>
            <person name="Kohara Y."/>
            <person name="Levine M."/>
            <person name="Satoh N."/>
            <person name="Rokhsar D.S."/>
        </authorList>
    </citation>
    <scope>NUCLEOTIDE SEQUENCE [LARGE SCALE GENOMIC DNA]</scope>
</reference>
<dbReference type="PROSITE" id="PS51034">
    <property type="entry name" value="ZP_2"/>
    <property type="match status" value="1"/>
</dbReference>
<dbReference type="Ensembl" id="ENSCINT00000015098.3">
    <property type="protein sequence ID" value="ENSCINP00000015098.3"/>
    <property type="gene ID" value="ENSCING00000007351.3"/>
</dbReference>
<dbReference type="InterPro" id="IPR001507">
    <property type="entry name" value="ZP_dom"/>
</dbReference>
<dbReference type="Gene3D" id="2.60.40.4100">
    <property type="entry name" value="Zona pellucida, ZP-C domain"/>
    <property type="match status" value="1"/>
</dbReference>
<evidence type="ECO:0000256" key="3">
    <source>
        <dbReference type="SAM" id="Phobius"/>
    </source>
</evidence>
<organism evidence="6 7">
    <name type="scientific">Ciona intestinalis</name>
    <name type="common">Transparent sea squirt</name>
    <name type="synonym">Ascidia intestinalis</name>
    <dbReference type="NCBI Taxonomy" id="7719"/>
    <lineage>
        <taxon>Eukaryota</taxon>
        <taxon>Metazoa</taxon>
        <taxon>Chordata</taxon>
        <taxon>Tunicata</taxon>
        <taxon>Ascidiacea</taxon>
        <taxon>Phlebobranchia</taxon>
        <taxon>Cionidae</taxon>
        <taxon>Ciona</taxon>
    </lineage>
</organism>
<keyword evidence="2" id="KW-1015">Disulfide bond</keyword>
<dbReference type="InParanoid" id="F6XXX0"/>
<dbReference type="AlphaFoldDB" id="F6XXX0"/>
<sequence length="398" mass="44554">MILHWILTVFLIKSVASRDVSVRCLDDVIQVDITPKYFKRLKVDLWGDDVITNTIVYVSDFELTHDVTCRARFMNDSKKAKSPVYKIQIPAPFHSCATKARIIGDPDSKVRRIAFENRIWWIQRRDNDVTMPVRLSNVKCVFQNESFVNAAIAPTCCDPRKINTTSGVMKIRMDLWKAIPMTTEAVRPLSPPFLYQQGQRLFVSVRTTGVGNLRLETCYLSPKFDNKSGEVIVKNGCPYVIGSRVLMTGNGSMTSFSFPVTSQYSSFYVNCDVTLCQHVCTPNCTGVPDVFNKTTARLTNGPIHVHVTTTPISRTTTPTDDVTSKKQSSGSDLIIPILLIVSVTICVLLLGVLCYNLSRTNGARRRRQIQHSLRRSTLGGSGLNLYSVKNKSANMTDI</sequence>
<dbReference type="GeneTree" id="ENSGT00530000068045"/>
<feature type="transmembrane region" description="Helical" evidence="3">
    <location>
        <begin position="333"/>
        <end position="357"/>
    </location>
</feature>
<dbReference type="KEGG" id="cin:100177518"/>
<dbReference type="GO" id="GO:0005615">
    <property type="term" value="C:extracellular space"/>
    <property type="evidence" value="ECO:0000318"/>
    <property type="project" value="GO_Central"/>
</dbReference>
<dbReference type="GeneID" id="100177518"/>
<evidence type="ECO:0000256" key="4">
    <source>
        <dbReference type="SAM" id="SignalP"/>
    </source>
</evidence>
<feature type="domain" description="ZP" evidence="5">
    <location>
        <begin position="23"/>
        <end position="291"/>
    </location>
</feature>
<protein>
    <submittedName>
        <fullName evidence="6">Uncharacterized LOC100177518</fullName>
    </submittedName>
</protein>
<keyword evidence="7" id="KW-1185">Reference proteome</keyword>
<reference evidence="6" key="4">
    <citation type="submission" date="2025-09" db="UniProtKB">
        <authorList>
            <consortium name="Ensembl"/>
        </authorList>
    </citation>
    <scope>IDENTIFICATION</scope>
</reference>
<keyword evidence="3" id="KW-0812">Transmembrane</keyword>
<evidence type="ECO:0000256" key="2">
    <source>
        <dbReference type="ARBA" id="ARBA00023157"/>
    </source>
</evidence>
<accession>A0A1W2WKY2</accession>
<dbReference type="PANTHER" id="PTHR14002:SF54">
    <property type="entry name" value="ZONA PELLUCIDA SPERM-BINDING PROTEIN 2"/>
    <property type="match status" value="1"/>
</dbReference>
<dbReference type="GO" id="GO:0009986">
    <property type="term" value="C:cell surface"/>
    <property type="evidence" value="ECO:0000318"/>
    <property type="project" value="GO_Central"/>
</dbReference>
<gene>
    <name evidence="6" type="primary">LOC100177518</name>
</gene>
<name>F6XXX0_CIOIN</name>
<keyword evidence="3" id="KW-0472">Membrane</keyword>
<evidence type="ECO:0000313" key="7">
    <source>
        <dbReference type="Proteomes" id="UP000008144"/>
    </source>
</evidence>
<dbReference type="Pfam" id="PF00100">
    <property type="entry name" value="Zona_pellucida"/>
    <property type="match status" value="1"/>
</dbReference>
<evidence type="ECO:0000313" key="6">
    <source>
        <dbReference type="Ensembl" id="ENSCINP00000015098.3"/>
    </source>
</evidence>
<dbReference type="EMBL" id="EAAA01002686">
    <property type="status" value="NOT_ANNOTATED_CDS"/>
    <property type="molecule type" value="Genomic_DNA"/>
</dbReference>
<reference evidence="6" key="2">
    <citation type="journal article" date="2008" name="Genome Biol.">
        <title>Improved genome assembly and evidence-based global gene model set for the chordate Ciona intestinalis: new insight into intron and operon populations.</title>
        <authorList>
            <person name="Satou Y."/>
            <person name="Mineta K."/>
            <person name="Ogasawara M."/>
            <person name="Sasakura Y."/>
            <person name="Shoguchi E."/>
            <person name="Ueno K."/>
            <person name="Yamada L."/>
            <person name="Matsumoto J."/>
            <person name="Wasserscheid J."/>
            <person name="Dewar K."/>
            <person name="Wiley G.B."/>
            <person name="Macmil S.L."/>
            <person name="Roe B.A."/>
            <person name="Zeller R.W."/>
            <person name="Hastings K.E."/>
            <person name="Lemaire P."/>
            <person name="Lindquist E."/>
            <person name="Endo T."/>
            <person name="Hotta K."/>
            <person name="Inaba K."/>
        </authorList>
    </citation>
    <scope>NUCLEOTIDE SEQUENCE [LARGE SCALE GENOMIC DNA]</scope>
    <source>
        <strain evidence="6">wild type</strain>
    </source>
</reference>
<dbReference type="InterPro" id="IPR042235">
    <property type="entry name" value="ZP-C_dom"/>
</dbReference>
<dbReference type="RefSeq" id="XP_026691261.1">
    <property type="nucleotide sequence ID" value="XM_026835460.1"/>
</dbReference>
<proteinExistence type="predicted"/>
<dbReference type="Proteomes" id="UP000008144">
    <property type="component" value="Chromosome 8"/>
</dbReference>
<evidence type="ECO:0000256" key="1">
    <source>
        <dbReference type="ARBA" id="ARBA00022729"/>
    </source>
</evidence>
<feature type="chain" id="PRO_5014090436" evidence="4">
    <location>
        <begin position="18"/>
        <end position="398"/>
    </location>
</feature>